<proteinExistence type="inferred from homology"/>
<dbReference type="InterPro" id="IPR036291">
    <property type="entry name" value="NAD(P)-bd_dom_sf"/>
</dbReference>
<evidence type="ECO:0000259" key="2">
    <source>
        <dbReference type="Pfam" id="PF01370"/>
    </source>
</evidence>
<reference evidence="3" key="1">
    <citation type="submission" date="2020-05" db="EMBL/GenBank/DDBJ databases">
        <authorList>
            <person name="Chiriac C."/>
            <person name="Salcher M."/>
            <person name="Ghai R."/>
            <person name="Kavagutti S V."/>
        </authorList>
    </citation>
    <scope>NUCLEOTIDE SEQUENCE</scope>
</reference>
<dbReference type="InterPro" id="IPR001509">
    <property type="entry name" value="Epimerase_deHydtase"/>
</dbReference>
<accession>A0A6J6BJX9</accession>
<dbReference type="SUPFAM" id="SSF51735">
    <property type="entry name" value="NAD(P)-binding Rossmann-fold domains"/>
    <property type="match status" value="1"/>
</dbReference>
<name>A0A6J6BJX9_9ZZZZ</name>
<organism evidence="3">
    <name type="scientific">freshwater metagenome</name>
    <dbReference type="NCBI Taxonomy" id="449393"/>
    <lineage>
        <taxon>unclassified sequences</taxon>
        <taxon>metagenomes</taxon>
        <taxon>ecological metagenomes</taxon>
    </lineage>
</organism>
<feature type="domain" description="NAD-dependent epimerase/dehydratase" evidence="2">
    <location>
        <begin position="4"/>
        <end position="213"/>
    </location>
</feature>
<gene>
    <name evidence="3" type="ORF">UFOPK1353_00793</name>
</gene>
<evidence type="ECO:0000256" key="1">
    <source>
        <dbReference type="ARBA" id="ARBA00007637"/>
    </source>
</evidence>
<dbReference type="PRINTS" id="PR01713">
    <property type="entry name" value="NUCEPIMERASE"/>
</dbReference>
<protein>
    <submittedName>
        <fullName evidence="3">Unannotated protein</fullName>
    </submittedName>
</protein>
<comment type="similarity">
    <text evidence="1">Belongs to the NAD(P)-dependent epimerase/dehydratase family.</text>
</comment>
<dbReference type="EMBL" id="CAEZSE010000128">
    <property type="protein sequence ID" value="CAB4538498.1"/>
    <property type="molecule type" value="Genomic_DNA"/>
</dbReference>
<dbReference type="PANTHER" id="PTHR43000">
    <property type="entry name" value="DTDP-D-GLUCOSE 4,6-DEHYDRATASE-RELATED"/>
    <property type="match status" value="1"/>
</dbReference>
<dbReference type="Gene3D" id="3.40.50.720">
    <property type="entry name" value="NAD(P)-binding Rossmann-like Domain"/>
    <property type="match status" value="1"/>
</dbReference>
<dbReference type="Pfam" id="PF01370">
    <property type="entry name" value="Epimerase"/>
    <property type="match status" value="1"/>
</dbReference>
<sequence>MKSVLVTGADGFLGSHVLLDLTRRGFNVFPKRRTDGDVTKSTTWETFPASDYLVDLAGLTFVPASWQNPTNFVQSNSVSTSHALDFCRKNKTKMIFLSTYLYSSKLQTPIKETDEIDPANPYALSKLLGEQLCSFYAEQFGVEVIILRPFNVFGSGQDMRFLIPSIISQAMKGDEISVLDIRPARDFVFIEDLLDAVYKSLTTDLHFGIINVGTGVASTVEQLILSLADVIGRKLSINSSNKERFGEISSTQADISQAKLLLGWQPKWSLSEGLREIWRDAQENKIL</sequence>
<evidence type="ECO:0000313" key="3">
    <source>
        <dbReference type="EMBL" id="CAB4538498.1"/>
    </source>
</evidence>
<dbReference type="AlphaFoldDB" id="A0A6J6BJX9"/>